<comment type="caution">
    <text evidence="1">The sequence shown here is derived from an EMBL/GenBank/DDBJ whole genome shotgun (WGS) entry which is preliminary data.</text>
</comment>
<accession>A0A502E238</accession>
<protein>
    <submittedName>
        <fullName evidence="1">Uncharacterized protein</fullName>
    </submittedName>
</protein>
<gene>
    <name evidence="1" type="ORF">EAH80_22085</name>
</gene>
<evidence type="ECO:0000313" key="1">
    <source>
        <dbReference type="EMBL" id="TPG31647.1"/>
    </source>
</evidence>
<dbReference type="EMBL" id="RCZG01000011">
    <property type="protein sequence ID" value="TPG31647.1"/>
    <property type="molecule type" value="Genomic_DNA"/>
</dbReference>
<organism evidence="1 2">
    <name type="scientific">Mycolicibacterium hodleri</name>
    <dbReference type="NCBI Taxonomy" id="49897"/>
    <lineage>
        <taxon>Bacteria</taxon>
        <taxon>Bacillati</taxon>
        <taxon>Actinomycetota</taxon>
        <taxon>Actinomycetes</taxon>
        <taxon>Mycobacteriales</taxon>
        <taxon>Mycobacteriaceae</taxon>
        <taxon>Mycolicibacterium</taxon>
    </lineage>
</organism>
<keyword evidence="2" id="KW-1185">Reference proteome</keyword>
<dbReference type="Proteomes" id="UP000320095">
    <property type="component" value="Unassembled WGS sequence"/>
</dbReference>
<evidence type="ECO:0000313" key="2">
    <source>
        <dbReference type="Proteomes" id="UP000320095"/>
    </source>
</evidence>
<reference evidence="1 2" key="1">
    <citation type="journal article" date="2019" name="Environ. Microbiol.">
        <title>Species interactions and distinct microbial communities in high Arctic permafrost affected cryosols are associated with the CH4 and CO2 gas fluxes.</title>
        <authorList>
            <person name="Altshuler I."/>
            <person name="Hamel J."/>
            <person name="Turney S."/>
            <person name="Magnuson E."/>
            <person name="Levesque R."/>
            <person name="Greer C."/>
            <person name="Whyte L.G."/>
        </authorList>
    </citation>
    <scope>NUCLEOTIDE SEQUENCE [LARGE SCALE GENOMIC DNA]</scope>
    <source>
        <strain evidence="1 2">S5.20</strain>
    </source>
</reference>
<proteinExistence type="predicted"/>
<dbReference type="AlphaFoldDB" id="A0A502E238"/>
<name>A0A502E238_9MYCO</name>
<sequence>MIILGKVRPLSRHLAEPHPQVSIIALDFHTGVPGGYPRSGPPAPRGLGGYLSLPFFLSRIDRLEGAL</sequence>